<dbReference type="AlphaFoldDB" id="A7ILT4"/>
<protein>
    <submittedName>
        <fullName evidence="2">Tetratricopeptide TPR_2 repeat protein</fullName>
    </submittedName>
</protein>
<gene>
    <name evidence="2" type="ordered locus">Xaut_3752</name>
</gene>
<dbReference type="InterPro" id="IPR019734">
    <property type="entry name" value="TPR_rpt"/>
</dbReference>
<keyword evidence="1" id="KW-0802">TPR repeat</keyword>
<organism evidence="2 3">
    <name type="scientific">Xanthobacter autotrophicus (strain ATCC BAA-1158 / Py2)</name>
    <dbReference type="NCBI Taxonomy" id="78245"/>
    <lineage>
        <taxon>Bacteria</taxon>
        <taxon>Pseudomonadati</taxon>
        <taxon>Pseudomonadota</taxon>
        <taxon>Alphaproteobacteria</taxon>
        <taxon>Hyphomicrobiales</taxon>
        <taxon>Xanthobacteraceae</taxon>
        <taxon>Xanthobacter</taxon>
    </lineage>
</organism>
<dbReference type="OrthoDB" id="7812878at2"/>
<dbReference type="Gene3D" id="1.25.40.10">
    <property type="entry name" value="Tetratricopeptide repeat domain"/>
    <property type="match status" value="1"/>
</dbReference>
<dbReference type="HOGENOM" id="CLU_601083_0_0_5"/>
<dbReference type="EMBL" id="CP000781">
    <property type="protein sequence ID" value="ABS68977.1"/>
    <property type="molecule type" value="Genomic_DNA"/>
</dbReference>
<dbReference type="PhylomeDB" id="A7ILT4"/>
<dbReference type="SUPFAM" id="SSF48452">
    <property type="entry name" value="TPR-like"/>
    <property type="match status" value="1"/>
</dbReference>
<keyword evidence="3" id="KW-1185">Reference proteome</keyword>
<dbReference type="Pfam" id="PF14559">
    <property type="entry name" value="TPR_19"/>
    <property type="match status" value="1"/>
</dbReference>
<dbReference type="eggNOG" id="COG0457">
    <property type="taxonomic scope" value="Bacteria"/>
</dbReference>
<dbReference type="PROSITE" id="PS50005">
    <property type="entry name" value="TPR"/>
    <property type="match status" value="1"/>
</dbReference>
<proteinExistence type="predicted"/>
<evidence type="ECO:0000256" key="1">
    <source>
        <dbReference type="PROSITE-ProRule" id="PRU00339"/>
    </source>
</evidence>
<dbReference type="KEGG" id="xau:Xaut_3752"/>
<sequence>MLVVRTHAEIRKRSVAPAMGLKRAVRGLAVGALAVGAMALSGLPGMGVAPAAAQQTAVANADPEFNTLFQQSLKRPSDVELAFRLARRAIEVGDYEAAIGVYERILFYNPNLVRVKLELARLYYRLGAYESARSYFEPIAEAPALTSAERDNIAAYLVEISRRLDPNQITVYAQVGVRYQSNANYGPSSRLVLGQDLTALLPPGATKQADGNAFALATVRHVYDFGNQRGDVWESNANLYYSQQFQLENLNLGYAEFNTGPRFALLPDQLPGSSIRAYVIAGGIALGGDSYLGTYGAGVSLYAPFSMYFAIEPFAEVRQREYQNSRDYPTASLQSGDMWTLGANLSGRLTDASGWRARLAYNNASGDVPWYSYDNFAFDLAVPVEFQGLWGVRRWVAIPSVGYSRYSYDAPNPYINSFITQVNDQYRVGLALDVPVHEQWGLLTQVQYSWSQSTLPNYAFDNFSVTVGPNVRF</sequence>
<evidence type="ECO:0000313" key="2">
    <source>
        <dbReference type="EMBL" id="ABS68977.1"/>
    </source>
</evidence>
<dbReference type="Proteomes" id="UP000002417">
    <property type="component" value="Chromosome"/>
</dbReference>
<feature type="repeat" description="TPR" evidence="1">
    <location>
        <begin position="79"/>
        <end position="112"/>
    </location>
</feature>
<reference evidence="2 3" key="1">
    <citation type="submission" date="2007-07" db="EMBL/GenBank/DDBJ databases">
        <title>Complete sequence of chromosome of Xanthobacter autotrophicus Py2.</title>
        <authorList>
            <consortium name="US DOE Joint Genome Institute"/>
            <person name="Copeland A."/>
            <person name="Lucas S."/>
            <person name="Lapidus A."/>
            <person name="Barry K."/>
            <person name="Glavina del Rio T."/>
            <person name="Hammon N."/>
            <person name="Israni S."/>
            <person name="Dalin E."/>
            <person name="Tice H."/>
            <person name="Pitluck S."/>
            <person name="Sims D."/>
            <person name="Brettin T."/>
            <person name="Bruce D."/>
            <person name="Detter J.C."/>
            <person name="Han C."/>
            <person name="Tapia R."/>
            <person name="Brainard J."/>
            <person name="Schmutz J."/>
            <person name="Larimer F."/>
            <person name="Land M."/>
            <person name="Hauser L."/>
            <person name="Kyrpides N."/>
            <person name="Kim E."/>
            <person name="Ensigns S.A."/>
            <person name="Richardson P."/>
        </authorList>
    </citation>
    <scope>NUCLEOTIDE SEQUENCE [LARGE SCALE GENOMIC DNA]</scope>
    <source>
        <strain evidence="3">ATCC BAA-1158 / Py2</strain>
    </source>
</reference>
<accession>A7ILT4</accession>
<dbReference type="InterPro" id="IPR011990">
    <property type="entry name" value="TPR-like_helical_dom_sf"/>
</dbReference>
<evidence type="ECO:0000313" key="3">
    <source>
        <dbReference type="Proteomes" id="UP000002417"/>
    </source>
</evidence>
<dbReference type="STRING" id="78245.Xaut_3752"/>
<name>A7ILT4_XANP2</name>